<organism evidence="1 2">
    <name type="scientific">Nocardia arthritidis</name>
    <dbReference type="NCBI Taxonomy" id="228602"/>
    <lineage>
        <taxon>Bacteria</taxon>
        <taxon>Bacillati</taxon>
        <taxon>Actinomycetota</taxon>
        <taxon>Actinomycetes</taxon>
        <taxon>Mycobacteriales</taxon>
        <taxon>Nocardiaceae</taxon>
        <taxon>Nocardia</taxon>
    </lineage>
</organism>
<dbReference type="InterPro" id="IPR025350">
    <property type="entry name" value="DUF4254"/>
</dbReference>
<accession>A0A6G9YN51</accession>
<proteinExistence type="predicted"/>
<dbReference type="EMBL" id="CP046172">
    <property type="protein sequence ID" value="QIS14466.1"/>
    <property type="molecule type" value="Genomic_DNA"/>
</dbReference>
<dbReference type="KEGG" id="nah:F5544_33150"/>
<gene>
    <name evidence="1" type="ORF">F5544_33150</name>
</gene>
<dbReference type="Pfam" id="PF14063">
    <property type="entry name" value="DUF4254"/>
    <property type="match status" value="1"/>
</dbReference>
<evidence type="ECO:0000313" key="1">
    <source>
        <dbReference type="EMBL" id="QIS14466.1"/>
    </source>
</evidence>
<dbReference type="AlphaFoldDB" id="A0A6G9YN51"/>
<dbReference type="RefSeq" id="WP_167476873.1">
    <property type="nucleotide sequence ID" value="NZ_CP046172.1"/>
</dbReference>
<sequence>MTYPDKRMILPGKELLIAACRGLPHDDHPMLEAAGELAQLHEIRERTPMCEMDKLDRRRTQLIRAIDRWVTLATPVPDAAAQPHTETVGQLVDRLARLTAQAFVPLAQAPEPVFYDAWVRLVELADTYQDLVEELRVGTRRLPDGVTGPW</sequence>
<protein>
    <submittedName>
        <fullName evidence="1">DUF4254 domain-containing protein</fullName>
    </submittedName>
</protein>
<reference evidence="1 2" key="1">
    <citation type="journal article" date="2019" name="ACS Chem. Biol.">
        <title>Identification and Mobilization of a Cryptic Antibiotic Biosynthesis Gene Locus from a Human-Pathogenic Nocardia Isolate.</title>
        <authorList>
            <person name="Herisse M."/>
            <person name="Ishida K."/>
            <person name="Porter J.L."/>
            <person name="Howden B."/>
            <person name="Hertweck C."/>
            <person name="Stinear T.P."/>
            <person name="Pidot S.J."/>
        </authorList>
    </citation>
    <scope>NUCLEOTIDE SEQUENCE [LARGE SCALE GENOMIC DNA]</scope>
    <source>
        <strain evidence="1 2">AUSMDU00012717</strain>
    </source>
</reference>
<evidence type="ECO:0000313" key="2">
    <source>
        <dbReference type="Proteomes" id="UP000503540"/>
    </source>
</evidence>
<dbReference type="Proteomes" id="UP000503540">
    <property type="component" value="Chromosome"/>
</dbReference>
<name>A0A6G9YN51_9NOCA</name>
<keyword evidence="2" id="KW-1185">Reference proteome</keyword>